<dbReference type="GO" id="GO:0005230">
    <property type="term" value="F:extracellular ligand-gated monoatomic ion channel activity"/>
    <property type="evidence" value="ECO:0007669"/>
    <property type="project" value="InterPro"/>
</dbReference>
<dbReference type="SUPFAM" id="SSF63712">
    <property type="entry name" value="Nicotinic receptor ligand binding domain-like"/>
    <property type="match status" value="1"/>
</dbReference>
<dbReference type="InterPro" id="IPR036734">
    <property type="entry name" value="Neur_chan_lig-bd_sf"/>
</dbReference>
<feature type="domain" description="Neurotransmitter-gated ion-channel ligand-binding" evidence="1">
    <location>
        <begin position="6"/>
        <end position="46"/>
    </location>
</feature>
<organism evidence="2 3">
    <name type="scientific">Araneus ventricosus</name>
    <name type="common">Orbweaver spider</name>
    <name type="synonym">Epeira ventricosa</name>
    <dbReference type="NCBI Taxonomy" id="182803"/>
    <lineage>
        <taxon>Eukaryota</taxon>
        <taxon>Metazoa</taxon>
        <taxon>Ecdysozoa</taxon>
        <taxon>Arthropoda</taxon>
        <taxon>Chelicerata</taxon>
        <taxon>Arachnida</taxon>
        <taxon>Araneae</taxon>
        <taxon>Araneomorphae</taxon>
        <taxon>Entelegynae</taxon>
        <taxon>Araneoidea</taxon>
        <taxon>Araneidae</taxon>
        <taxon>Araneus</taxon>
    </lineage>
</organism>
<evidence type="ECO:0000313" key="2">
    <source>
        <dbReference type="EMBL" id="GBN07584.1"/>
    </source>
</evidence>
<dbReference type="InterPro" id="IPR006202">
    <property type="entry name" value="Neur_chan_lig-bd"/>
</dbReference>
<dbReference type="GO" id="GO:0016020">
    <property type="term" value="C:membrane"/>
    <property type="evidence" value="ECO:0007669"/>
    <property type="project" value="InterPro"/>
</dbReference>
<protein>
    <recommendedName>
        <fullName evidence="1">Neurotransmitter-gated ion-channel ligand-binding domain-containing protein</fullName>
    </recommendedName>
</protein>
<evidence type="ECO:0000313" key="3">
    <source>
        <dbReference type="Proteomes" id="UP000499080"/>
    </source>
</evidence>
<dbReference type="EMBL" id="BGPR01197036">
    <property type="protein sequence ID" value="GBN07584.1"/>
    <property type="molecule type" value="Genomic_DNA"/>
</dbReference>
<keyword evidence="3" id="KW-1185">Reference proteome</keyword>
<evidence type="ECO:0000259" key="1">
    <source>
        <dbReference type="Pfam" id="PF02931"/>
    </source>
</evidence>
<gene>
    <name evidence="2" type="ORF">AVEN_201010_1</name>
</gene>
<sequence>MASEDEERLVRDLFRDYNKLIRPVEVMNKTVEVQFGLSFIQLINVVSSIDSLLRNTPAPGVTEAGHSVPE</sequence>
<dbReference type="AlphaFoldDB" id="A0A4Y2KYV5"/>
<comment type="caution">
    <text evidence="2">The sequence shown here is derived from an EMBL/GenBank/DDBJ whole genome shotgun (WGS) entry which is preliminary data.</text>
</comment>
<dbReference type="Proteomes" id="UP000499080">
    <property type="component" value="Unassembled WGS sequence"/>
</dbReference>
<reference evidence="2 3" key="1">
    <citation type="journal article" date="2019" name="Sci. Rep.">
        <title>Orb-weaving spider Araneus ventricosus genome elucidates the spidroin gene catalogue.</title>
        <authorList>
            <person name="Kono N."/>
            <person name="Nakamura H."/>
            <person name="Ohtoshi R."/>
            <person name="Moran D.A.P."/>
            <person name="Shinohara A."/>
            <person name="Yoshida Y."/>
            <person name="Fujiwara M."/>
            <person name="Mori M."/>
            <person name="Tomita M."/>
            <person name="Arakawa K."/>
        </authorList>
    </citation>
    <scope>NUCLEOTIDE SEQUENCE [LARGE SCALE GENOMIC DNA]</scope>
</reference>
<dbReference type="OrthoDB" id="6433652at2759"/>
<dbReference type="Gene3D" id="2.70.170.10">
    <property type="entry name" value="Neurotransmitter-gated ion-channel ligand-binding domain"/>
    <property type="match status" value="1"/>
</dbReference>
<feature type="non-terminal residue" evidence="2">
    <location>
        <position position="70"/>
    </location>
</feature>
<name>A0A4Y2KYV5_ARAVE</name>
<accession>A0A4Y2KYV5</accession>
<dbReference type="Pfam" id="PF02931">
    <property type="entry name" value="Neur_chan_LBD"/>
    <property type="match status" value="1"/>
</dbReference>
<proteinExistence type="predicted"/>